<evidence type="ECO:0000256" key="1">
    <source>
        <dbReference type="SAM" id="MobiDB-lite"/>
    </source>
</evidence>
<dbReference type="Proteomes" id="UP000467841">
    <property type="component" value="Unassembled WGS sequence"/>
</dbReference>
<keyword evidence="4" id="KW-1185">Reference proteome</keyword>
<feature type="compositionally biased region" description="Acidic residues" evidence="1">
    <location>
        <begin position="301"/>
        <end position="310"/>
    </location>
</feature>
<feature type="region of interest" description="Disordered" evidence="1">
    <location>
        <begin position="1"/>
        <end position="46"/>
    </location>
</feature>
<dbReference type="PANTHER" id="PTHR33223">
    <property type="entry name" value="CCHC-TYPE DOMAIN-CONTAINING PROTEIN"/>
    <property type="match status" value="1"/>
</dbReference>
<feature type="compositionally biased region" description="Polar residues" evidence="1">
    <location>
        <begin position="325"/>
        <end position="356"/>
    </location>
</feature>
<feature type="compositionally biased region" description="Polar residues" evidence="1">
    <location>
        <begin position="1"/>
        <end position="11"/>
    </location>
</feature>
<evidence type="ECO:0000313" key="3">
    <source>
        <dbReference type="EMBL" id="CAA7054741.1"/>
    </source>
</evidence>
<feature type="region of interest" description="Disordered" evidence="1">
    <location>
        <begin position="288"/>
        <end position="378"/>
    </location>
</feature>
<dbReference type="OrthoDB" id="999762at2759"/>
<feature type="region of interest" description="Disordered" evidence="1">
    <location>
        <begin position="433"/>
        <end position="521"/>
    </location>
</feature>
<dbReference type="InterPro" id="IPR005162">
    <property type="entry name" value="Retrotrans_gag_dom"/>
</dbReference>
<feature type="compositionally biased region" description="Low complexity" evidence="1">
    <location>
        <begin position="357"/>
        <end position="376"/>
    </location>
</feature>
<reference evidence="3" key="1">
    <citation type="submission" date="2020-01" db="EMBL/GenBank/DDBJ databases">
        <authorList>
            <person name="Mishra B."/>
        </authorList>
    </citation>
    <scope>NUCLEOTIDE SEQUENCE [LARGE SCALE GENOMIC DNA]</scope>
</reference>
<protein>
    <recommendedName>
        <fullName evidence="2">Retrotransposon gag domain-containing protein</fullName>
    </recommendedName>
</protein>
<proteinExistence type="predicted"/>
<dbReference type="AlphaFoldDB" id="A0A6D2L472"/>
<feature type="compositionally biased region" description="Basic and acidic residues" evidence="1">
    <location>
        <begin position="22"/>
        <end position="44"/>
    </location>
</feature>
<dbReference type="Pfam" id="PF03732">
    <property type="entry name" value="Retrotrans_gag"/>
    <property type="match status" value="1"/>
</dbReference>
<dbReference type="EMBL" id="CACVBM020001587">
    <property type="protein sequence ID" value="CAA7054741.1"/>
    <property type="molecule type" value="Genomic_DNA"/>
</dbReference>
<sequence length="582" mass="65284">MGDNGNPNMAAQLQQLQQQIEQMRKAQQDREPQPRPAIGDKDNPHTFYQNRSAIVPPNVQRQDFEIKPGMIALVKDHIFHGLPAEIPADHIQNFEEICSTTGSNGVPADFLKCKLFPFSLANKASRWLKSLPPGSLTSWDQVRAAFLDHFYTKSKNAALRTKIASFQQYDGEAFCEAWERYKECRRECPHHGYSDEQILSIFYDGVNWDYRNALNAASNGDFMTKSKEGAFELIENLAASSSNKNAEYDRTVSTVSVKGSSADAKKIEELTAKVNLLMKAQQKSVHFVDENDDAPISQEFGGEEDDDDQMEVNYVNGQPFVPNRGFNSNYRNHPNMSYRSTNVENPQDQNRSQGGNQQKAQFSNQQQPSGSSNNSNDELKGMMQQMLMNQQKSTAETHLKIDTMYNDLNGKYEAVWTHVKKLDVQVAQTAEAVKRPQEPFLGKESKPQERGRQGESRRELEDEAEVDRAASSGLDRAGEDASSSQEPVADLPTPAAAETAPARAYAPKVPYPVPRKKSRKDLEDAKCKEMLKDLTVKLPLSDAVQMIPALKKYMKELISGKVAEDENVMLVSRSAALCCRTR</sequence>
<organism evidence="3 4">
    <name type="scientific">Microthlaspi erraticum</name>
    <dbReference type="NCBI Taxonomy" id="1685480"/>
    <lineage>
        <taxon>Eukaryota</taxon>
        <taxon>Viridiplantae</taxon>
        <taxon>Streptophyta</taxon>
        <taxon>Embryophyta</taxon>
        <taxon>Tracheophyta</taxon>
        <taxon>Spermatophyta</taxon>
        <taxon>Magnoliopsida</taxon>
        <taxon>eudicotyledons</taxon>
        <taxon>Gunneridae</taxon>
        <taxon>Pentapetalae</taxon>
        <taxon>rosids</taxon>
        <taxon>malvids</taxon>
        <taxon>Brassicales</taxon>
        <taxon>Brassicaceae</taxon>
        <taxon>Coluteocarpeae</taxon>
        <taxon>Microthlaspi</taxon>
    </lineage>
</organism>
<feature type="compositionally biased region" description="Low complexity" evidence="1">
    <location>
        <begin position="489"/>
        <end position="507"/>
    </location>
</feature>
<feature type="domain" description="Retrotransposon gag" evidence="2">
    <location>
        <begin position="114"/>
        <end position="207"/>
    </location>
</feature>
<feature type="compositionally biased region" description="Basic and acidic residues" evidence="1">
    <location>
        <begin position="433"/>
        <end position="460"/>
    </location>
</feature>
<accession>A0A6D2L472</accession>
<dbReference type="PANTHER" id="PTHR33223:SF11">
    <property type="entry name" value="ELEMENT PROTEIN, PUTATIVE-RELATED"/>
    <property type="match status" value="1"/>
</dbReference>
<name>A0A6D2L472_9BRAS</name>
<evidence type="ECO:0000259" key="2">
    <source>
        <dbReference type="Pfam" id="PF03732"/>
    </source>
</evidence>
<evidence type="ECO:0000313" key="4">
    <source>
        <dbReference type="Proteomes" id="UP000467841"/>
    </source>
</evidence>
<gene>
    <name evidence="3" type="ORF">MERR_LOCUS41977</name>
</gene>
<comment type="caution">
    <text evidence="3">The sequence shown here is derived from an EMBL/GenBank/DDBJ whole genome shotgun (WGS) entry which is preliminary data.</text>
</comment>